<organism evidence="10 11">
    <name type="scientific">Coemansia spiralis</name>
    <dbReference type="NCBI Taxonomy" id="417178"/>
    <lineage>
        <taxon>Eukaryota</taxon>
        <taxon>Fungi</taxon>
        <taxon>Fungi incertae sedis</taxon>
        <taxon>Zoopagomycota</taxon>
        <taxon>Kickxellomycotina</taxon>
        <taxon>Kickxellomycetes</taxon>
        <taxon>Kickxellales</taxon>
        <taxon>Kickxellaceae</taxon>
        <taxon>Coemansia</taxon>
    </lineage>
</organism>
<dbReference type="OrthoDB" id="202672at2759"/>
<dbReference type="PANTHER" id="PTHR47084:SF1">
    <property type="entry name" value="SERINE PALMITOYLTRANSFERASE SMALL SUBUNIT A"/>
    <property type="match status" value="1"/>
</dbReference>
<protein>
    <submittedName>
        <fullName evidence="10">Uncharacterized protein</fullName>
    </submittedName>
</protein>
<evidence type="ECO:0000256" key="8">
    <source>
        <dbReference type="ARBA" id="ARBA00038370"/>
    </source>
</evidence>
<proteinExistence type="inferred from homology"/>
<dbReference type="GO" id="GO:0004758">
    <property type="term" value="F:serine C-palmitoyltransferase activity"/>
    <property type="evidence" value="ECO:0007669"/>
    <property type="project" value="TreeGrafter"/>
</dbReference>
<dbReference type="PANTHER" id="PTHR47084">
    <property type="entry name" value="SERINE PALMITOYLTRANSFERASE SMALL SUBUNIT A"/>
    <property type="match status" value="1"/>
</dbReference>
<dbReference type="AlphaFoldDB" id="A0A9W8G718"/>
<evidence type="ECO:0000256" key="2">
    <source>
        <dbReference type="ARBA" id="ARBA00005189"/>
    </source>
</evidence>
<keyword evidence="5 9" id="KW-1133">Transmembrane helix</keyword>
<evidence type="ECO:0000256" key="7">
    <source>
        <dbReference type="ARBA" id="ARBA00023136"/>
    </source>
</evidence>
<dbReference type="Pfam" id="PF11779">
    <property type="entry name" value="SPT_ssu-like"/>
    <property type="match status" value="2"/>
</dbReference>
<evidence type="ECO:0000256" key="9">
    <source>
        <dbReference type="SAM" id="Phobius"/>
    </source>
</evidence>
<keyword evidence="7 9" id="KW-0472">Membrane</keyword>
<name>A0A9W8G718_9FUNG</name>
<accession>A0A9W8G718</accession>
<keyword evidence="4" id="KW-0256">Endoplasmic reticulum</keyword>
<sequence>MSTIQQPISAKPSSAILALAPSPNAFSSKDLKTRFVEYLKLLNYRYELVMGLYVMESWEKAIVNAIVFVCIAFILRMLFSSIPAEISLKKLNYQYEVTTGLYMLESWEKYIVNGAICASFALLTYTAINHLPTQSMSIVSQITNYAAA</sequence>
<dbReference type="GO" id="GO:0005789">
    <property type="term" value="C:endoplasmic reticulum membrane"/>
    <property type="evidence" value="ECO:0007669"/>
    <property type="project" value="UniProtKB-SubCell"/>
</dbReference>
<dbReference type="GO" id="GO:0046513">
    <property type="term" value="P:ceramide biosynthetic process"/>
    <property type="evidence" value="ECO:0007669"/>
    <property type="project" value="TreeGrafter"/>
</dbReference>
<gene>
    <name evidence="10" type="ORF">GGI25_000976</name>
</gene>
<reference evidence="10" key="1">
    <citation type="submission" date="2022-07" db="EMBL/GenBank/DDBJ databases">
        <title>Phylogenomic reconstructions and comparative analyses of Kickxellomycotina fungi.</title>
        <authorList>
            <person name="Reynolds N.K."/>
            <person name="Stajich J.E."/>
            <person name="Barry K."/>
            <person name="Grigoriev I.V."/>
            <person name="Crous P."/>
            <person name="Smith M.E."/>
        </authorList>
    </citation>
    <scope>NUCLEOTIDE SEQUENCE</scope>
    <source>
        <strain evidence="10">NRRL 3115</strain>
    </source>
</reference>
<evidence type="ECO:0000256" key="4">
    <source>
        <dbReference type="ARBA" id="ARBA00022824"/>
    </source>
</evidence>
<evidence type="ECO:0000313" key="11">
    <source>
        <dbReference type="Proteomes" id="UP001151518"/>
    </source>
</evidence>
<feature type="transmembrane region" description="Helical" evidence="9">
    <location>
        <begin position="110"/>
        <end position="128"/>
    </location>
</feature>
<evidence type="ECO:0000256" key="5">
    <source>
        <dbReference type="ARBA" id="ARBA00022989"/>
    </source>
</evidence>
<evidence type="ECO:0000313" key="10">
    <source>
        <dbReference type="EMBL" id="KAJ2680087.1"/>
    </source>
</evidence>
<comment type="subcellular location">
    <subcellularLocation>
        <location evidence="1">Endoplasmic reticulum membrane</location>
        <topology evidence="1">Multi-pass membrane protein</topology>
    </subcellularLocation>
</comment>
<evidence type="ECO:0000256" key="3">
    <source>
        <dbReference type="ARBA" id="ARBA00022692"/>
    </source>
</evidence>
<keyword evidence="6" id="KW-0443">Lipid metabolism</keyword>
<feature type="transmembrane region" description="Helical" evidence="9">
    <location>
        <begin position="61"/>
        <end position="79"/>
    </location>
</feature>
<dbReference type="GO" id="GO:0017059">
    <property type="term" value="C:serine palmitoyltransferase complex"/>
    <property type="evidence" value="ECO:0007669"/>
    <property type="project" value="TreeGrafter"/>
</dbReference>
<comment type="pathway">
    <text evidence="2">Lipid metabolism.</text>
</comment>
<dbReference type="InterPro" id="IPR024512">
    <property type="entry name" value="Ser_palmitoyltrfase_ssu-like"/>
</dbReference>
<comment type="similarity">
    <text evidence="8">Belongs to the SPTSS family. SPTSSA subfamily.</text>
</comment>
<dbReference type="EMBL" id="JANBTW010000007">
    <property type="protein sequence ID" value="KAJ2680087.1"/>
    <property type="molecule type" value="Genomic_DNA"/>
</dbReference>
<evidence type="ECO:0000256" key="1">
    <source>
        <dbReference type="ARBA" id="ARBA00004477"/>
    </source>
</evidence>
<dbReference type="Proteomes" id="UP001151518">
    <property type="component" value="Unassembled WGS sequence"/>
</dbReference>
<dbReference type="InterPro" id="IPR051900">
    <property type="entry name" value="SPT_small_subunit"/>
</dbReference>
<evidence type="ECO:0000256" key="6">
    <source>
        <dbReference type="ARBA" id="ARBA00023098"/>
    </source>
</evidence>
<comment type="caution">
    <text evidence="10">The sequence shown here is derived from an EMBL/GenBank/DDBJ whole genome shotgun (WGS) entry which is preliminary data.</text>
</comment>
<keyword evidence="3 9" id="KW-0812">Transmembrane</keyword>